<dbReference type="InterPro" id="IPR029062">
    <property type="entry name" value="Class_I_gatase-like"/>
</dbReference>
<dbReference type="InterPro" id="IPR006286">
    <property type="entry name" value="C56_PfpI-like"/>
</dbReference>
<dbReference type="Proteomes" id="UP001499852">
    <property type="component" value="Unassembled WGS sequence"/>
</dbReference>
<gene>
    <name evidence="3" type="ORF">GCM10023213_27830</name>
</gene>
<dbReference type="InterPro" id="IPR002818">
    <property type="entry name" value="DJ-1/PfpI"/>
</dbReference>
<dbReference type="PANTHER" id="PTHR42733:SF12">
    <property type="entry name" value="PROTEINASE"/>
    <property type="match status" value="1"/>
</dbReference>
<sequence length="217" mass="23132">MLIPALTNHGSQCGVDSRYLLAMKTPLGTKHVAILATDGFEQSELEQPLQALEKAGAKVSIISPQAGEIQGVHHDEKGDTFATDIRLDLADPEDFDALVLPGGLANPDSLRALPEAVAFVRDFGLRGKPIAAICHGPWLLIEAGLVEGRRLTSWPAIQTDVRNAGGDWVDEEVVVDGQLITSRQPEDLPAFNQKMIEVFAQGEGEPMGAGAVPPQDG</sequence>
<dbReference type="SUPFAM" id="SSF52317">
    <property type="entry name" value="Class I glutamine amidotransferase-like"/>
    <property type="match status" value="1"/>
</dbReference>
<organism evidence="3 4">
    <name type="scientific">Prosthecobacter algae</name>
    <dbReference type="NCBI Taxonomy" id="1144682"/>
    <lineage>
        <taxon>Bacteria</taxon>
        <taxon>Pseudomonadati</taxon>
        <taxon>Verrucomicrobiota</taxon>
        <taxon>Verrucomicrobiia</taxon>
        <taxon>Verrucomicrobiales</taxon>
        <taxon>Verrucomicrobiaceae</taxon>
        <taxon>Prosthecobacter</taxon>
    </lineage>
</organism>
<name>A0ABP9P8R3_9BACT</name>
<evidence type="ECO:0000256" key="1">
    <source>
        <dbReference type="ARBA" id="ARBA00008542"/>
    </source>
</evidence>
<dbReference type="NCBIfam" id="TIGR01382">
    <property type="entry name" value="PfpI"/>
    <property type="match status" value="1"/>
</dbReference>
<protein>
    <submittedName>
        <fullName evidence="3">Type 1 glutamine amidotransferase domain-containing protein</fullName>
    </submittedName>
</protein>
<dbReference type="CDD" id="cd03134">
    <property type="entry name" value="GATase1_PfpI_like"/>
    <property type="match status" value="1"/>
</dbReference>
<keyword evidence="3" id="KW-0315">Glutamine amidotransferase</keyword>
<dbReference type="Pfam" id="PF01965">
    <property type="entry name" value="DJ-1_PfpI"/>
    <property type="match status" value="1"/>
</dbReference>
<keyword evidence="4" id="KW-1185">Reference proteome</keyword>
<dbReference type="PANTHER" id="PTHR42733">
    <property type="entry name" value="DJ-1 PROTEIN"/>
    <property type="match status" value="1"/>
</dbReference>
<evidence type="ECO:0000259" key="2">
    <source>
        <dbReference type="Pfam" id="PF01965"/>
    </source>
</evidence>
<evidence type="ECO:0000313" key="3">
    <source>
        <dbReference type="EMBL" id="GAA5142246.1"/>
    </source>
</evidence>
<feature type="domain" description="DJ-1/PfpI" evidence="2">
    <location>
        <begin position="30"/>
        <end position="197"/>
    </location>
</feature>
<evidence type="ECO:0000313" key="4">
    <source>
        <dbReference type="Proteomes" id="UP001499852"/>
    </source>
</evidence>
<comment type="similarity">
    <text evidence="1">Belongs to the peptidase C56 family.</text>
</comment>
<accession>A0ABP9P8R3</accession>
<reference evidence="4" key="1">
    <citation type="journal article" date="2019" name="Int. J. Syst. Evol. Microbiol.">
        <title>The Global Catalogue of Microorganisms (GCM) 10K type strain sequencing project: providing services to taxonomists for standard genome sequencing and annotation.</title>
        <authorList>
            <consortium name="The Broad Institute Genomics Platform"/>
            <consortium name="The Broad Institute Genome Sequencing Center for Infectious Disease"/>
            <person name="Wu L."/>
            <person name="Ma J."/>
        </authorList>
    </citation>
    <scope>NUCLEOTIDE SEQUENCE [LARGE SCALE GENOMIC DNA]</scope>
    <source>
        <strain evidence="4">JCM 18053</strain>
    </source>
</reference>
<dbReference type="EMBL" id="BAABIA010000005">
    <property type="protein sequence ID" value="GAA5142246.1"/>
    <property type="molecule type" value="Genomic_DNA"/>
</dbReference>
<comment type="caution">
    <text evidence="3">The sequence shown here is derived from an EMBL/GenBank/DDBJ whole genome shotgun (WGS) entry which is preliminary data.</text>
</comment>
<dbReference type="PROSITE" id="PS51276">
    <property type="entry name" value="PEPTIDASE_C56_PFPI"/>
    <property type="match status" value="1"/>
</dbReference>
<dbReference type="Gene3D" id="3.40.50.880">
    <property type="match status" value="1"/>
</dbReference>
<proteinExistence type="inferred from homology"/>